<evidence type="ECO:0000313" key="2">
    <source>
        <dbReference type="Proteomes" id="UP000501690"/>
    </source>
</evidence>
<dbReference type="EMBL" id="CP039355">
    <property type="protein sequence ID" value="QCE15346.1"/>
    <property type="molecule type" value="Genomic_DNA"/>
</dbReference>
<organism evidence="1 2">
    <name type="scientific">Vigna unguiculata</name>
    <name type="common">Cowpea</name>
    <dbReference type="NCBI Taxonomy" id="3917"/>
    <lineage>
        <taxon>Eukaryota</taxon>
        <taxon>Viridiplantae</taxon>
        <taxon>Streptophyta</taxon>
        <taxon>Embryophyta</taxon>
        <taxon>Tracheophyta</taxon>
        <taxon>Spermatophyta</taxon>
        <taxon>Magnoliopsida</taxon>
        <taxon>eudicotyledons</taxon>
        <taxon>Gunneridae</taxon>
        <taxon>Pentapetalae</taxon>
        <taxon>rosids</taxon>
        <taxon>fabids</taxon>
        <taxon>Fabales</taxon>
        <taxon>Fabaceae</taxon>
        <taxon>Papilionoideae</taxon>
        <taxon>50 kb inversion clade</taxon>
        <taxon>NPAAA clade</taxon>
        <taxon>indigoferoid/millettioid clade</taxon>
        <taxon>Phaseoleae</taxon>
        <taxon>Vigna</taxon>
    </lineage>
</organism>
<protein>
    <submittedName>
        <fullName evidence="1">Uncharacterized protein</fullName>
    </submittedName>
</protein>
<keyword evidence="2" id="KW-1185">Reference proteome</keyword>
<gene>
    <name evidence="1" type="ORF">DEO72_LG11g2356</name>
</gene>
<evidence type="ECO:0000313" key="1">
    <source>
        <dbReference type="EMBL" id="QCE15346.1"/>
    </source>
</evidence>
<dbReference type="AlphaFoldDB" id="A0A4D6NP02"/>
<accession>A0A4D6NP02</accession>
<dbReference type="Proteomes" id="UP000501690">
    <property type="component" value="Linkage Group LG11"/>
</dbReference>
<reference evidence="1 2" key="1">
    <citation type="submission" date="2019-04" db="EMBL/GenBank/DDBJ databases">
        <title>An improved genome assembly and genetic linkage map for asparagus bean, Vigna unguiculata ssp. sesquipedialis.</title>
        <authorList>
            <person name="Xia Q."/>
            <person name="Zhang R."/>
            <person name="Dong Y."/>
        </authorList>
    </citation>
    <scope>NUCLEOTIDE SEQUENCE [LARGE SCALE GENOMIC DNA]</scope>
    <source>
        <tissue evidence="1">Leaf</tissue>
    </source>
</reference>
<sequence>MRLATGSTSLREVDVASPMRVSNDVVAMRCDGCEIFDGFLKFRAELFRQRWFCKEGDECWLCDLSNLLEEEDDDVAVPS</sequence>
<name>A0A4D6NP02_VIGUN</name>
<proteinExistence type="predicted"/>